<proteinExistence type="predicted"/>
<keyword evidence="3" id="KW-1185">Reference proteome</keyword>
<reference evidence="2" key="1">
    <citation type="submission" date="2021-01" db="EMBL/GenBank/DDBJ databases">
        <authorList>
            <consortium name="Genoscope - CEA"/>
            <person name="William W."/>
        </authorList>
    </citation>
    <scope>NUCLEOTIDE SEQUENCE</scope>
</reference>
<dbReference type="Proteomes" id="UP000692954">
    <property type="component" value="Unassembled WGS sequence"/>
</dbReference>
<dbReference type="EMBL" id="CAJJDN010000245">
    <property type="protein sequence ID" value="CAD8129824.1"/>
    <property type="molecule type" value="Genomic_DNA"/>
</dbReference>
<name>A0A8S1RTL7_9CILI</name>
<dbReference type="AlphaFoldDB" id="A0A8S1RTL7"/>
<evidence type="ECO:0000313" key="2">
    <source>
        <dbReference type="EMBL" id="CAD8129824.1"/>
    </source>
</evidence>
<sequence length="256" mass="30250">MNLITQTIFGCEILFEFLKTIREINLIHSIIPLDIDRSRLLKNKELPLFQENRLISVKNQNNKHTALLQHPVKSNLYSNQLIQIQSSLGGLSQKFQHGLIISIFSICNIPLMLNYSSNNLNRMIFYKLQISSVLIHHILFQAPKNPRNECYFILYQKYLNLYLFNFDCQILLYLISFVIVVLQQNKLNANQQKSHKLYIFTKCSNQLYNQQPTLDDKGMLYEFSLYILLKSFQFIKCIDFPEFCIFLQCLQEFNSI</sequence>
<feature type="transmembrane region" description="Helical" evidence="1">
    <location>
        <begin position="162"/>
        <end position="182"/>
    </location>
</feature>
<keyword evidence="1" id="KW-0812">Transmembrane</keyword>
<keyword evidence="1" id="KW-1133">Transmembrane helix</keyword>
<organism evidence="2 3">
    <name type="scientific">Paramecium sonneborni</name>
    <dbReference type="NCBI Taxonomy" id="65129"/>
    <lineage>
        <taxon>Eukaryota</taxon>
        <taxon>Sar</taxon>
        <taxon>Alveolata</taxon>
        <taxon>Ciliophora</taxon>
        <taxon>Intramacronucleata</taxon>
        <taxon>Oligohymenophorea</taxon>
        <taxon>Peniculida</taxon>
        <taxon>Parameciidae</taxon>
        <taxon>Paramecium</taxon>
    </lineage>
</organism>
<comment type="caution">
    <text evidence="2">The sequence shown here is derived from an EMBL/GenBank/DDBJ whole genome shotgun (WGS) entry which is preliminary data.</text>
</comment>
<evidence type="ECO:0000256" key="1">
    <source>
        <dbReference type="SAM" id="Phobius"/>
    </source>
</evidence>
<evidence type="ECO:0000313" key="3">
    <source>
        <dbReference type="Proteomes" id="UP000692954"/>
    </source>
</evidence>
<evidence type="ECO:0008006" key="4">
    <source>
        <dbReference type="Google" id="ProtNLM"/>
    </source>
</evidence>
<feature type="transmembrane region" description="Helical" evidence="1">
    <location>
        <begin position="95"/>
        <end position="113"/>
    </location>
</feature>
<protein>
    <recommendedName>
        <fullName evidence="4">Transmembrane protein</fullName>
    </recommendedName>
</protein>
<keyword evidence="1" id="KW-0472">Membrane</keyword>
<gene>
    <name evidence="2" type="ORF">PSON_ATCC_30995.1.T2450024</name>
</gene>
<accession>A0A8S1RTL7</accession>